<organism evidence="2 3">
    <name type="scientific">Polaribacter porphyrae</name>
    <dbReference type="NCBI Taxonomy" id="1137780"/>
    <lineage>
        <taxon>Bacteria</taxon>
        <taxon>Pseudomonadati</taxon>
        <taxon>Bacteroidota</taxon>
        <taxon>Flavobacteriia</taxon>
        <taxon>Flavobacteriales</taxon>
        <taxon>Flavobacteriaceae</taxon>
    </lineage>
</organism>
<evidence type="ECO:0000256" key="1">
    <source>
        <dbReference type="SAM" id="Phobius"/>
    </source>
</evidence>
<keyword evidence="3" id="KW-1185">Reference proteome</keyword>
<dbReference type="OrthoDB" id="1414794at2"/>
<name>A0A2S7WM24_9FLAO</name>
<dbReference type="EMBL" id="MSCN01000001">
    <property type="protein sequence ID" value="PQJ78650.1"/>
    <property type="molecule type" value="Genomic_DNA"/>
</dbReference>
<dbReference type="Proteomes" id="UP000238882">
    <property type="component" value="Unassembled WGS sequence"/>
</dbReference>
<keyword evidence="1" id="KW-0812">Transmembrane</keyword>
<dbReference type="InterPro" id="IPR045749">
    <property type="entry name" value="DUF6090"/>
</dbReference>
<proteinExistence type="predicted"/>
<reference evidence="2 3" key="1">
    <citation type="submission" date="2016-12" db="EMBL/GenBank/DDBJ databases">
        <title>Trade-off between light-utilization and light-protection in marine flavobacteria.</title>
        <authorList>
            <person name="Kumagai Y."/>
            <person name="Yoshizawa S."/>
            <person name="Kogure K."/>
            <person name="Iwasaki W."/>
        </authorList>
    </citation>
    <scope>NUCLEOTIDE SEQUENCE [LARGE SCALE GENOMIC DNA]</scope>
    <source>
        <strain evidence="2 3">NBRC 108759</strain>
    </source>
</reference>
<comment type="caution">
    <text evidence="2">The sequence shown here is derived from an EMBL/GenBank/DDBJ whole genome shotgun (WGS) entry which is preliminary data.</text>
</comment>
<dbReference type="AlphaFoldDB" id="A0A2S7WM24"/>
<evidence type="ECO:0000313" key="2">
    <source>
        <dbReference type="EMBL" id="PQJ78650.1"/>
    </source>
</evidence>
<sequence length="252" mass="29157">MIKFFRKIRKNLIMQNKISKYFKYAIGEIVLVVIGILIALQINNWNEDKKSIKQEKTYYCKISEDLQVDIINIDSSIVSVGKRFKITKRLLKNLLKIQENKDVILKDFIATFRSYQFLPTTAAITDITSSGFSNQNIKNRILNHYTEQESALKIIEINSNKHVDKTFELEHFADVGFQEIPEYQDIFDQELQGLLASTDSHKNPNSAIFITMKEVMILNMIIGQREIELLNQIKKDAVALNDLLVPNCHSND</sequence>
<evidence type="ECO:0000313" key="3">
    <source>
        <dbReference type="Proteomes" id="UP000238882"/>
    </source>
</evidence>
<keyword evidence="1" id="KW-0472">Membrane</keyword>
<gene>
    <name evidence="2" type="ORF">BTO18_05360</name>
</gene>
<feature type="transmembrane region" description="Helical" evidence="1">
    <location>
        <begin position="21"/>
        <end position="42"/>
    </location>
</feature>
<dbReference type="Pfam" id="PF19578">
    <property type="entry name" value="DUF6090"/>
    <property type="match status" value="1"/>
</dbReference>
<protein>
    <submittedName>
        <fullName evidence="2">Uncharacterized protein</fullName>
    </submittedName>
</protein>
<accession>A0A2S7WM24</accession>
<keyword evidence="1" id="KW-1133">Transmembrane helix</keyword>